<comment type="catalytic activity">
    <reaction evidence="6">
        <text>4-CDP-2-C-methyl-D-erythritol + ATP = 4-CDP-2-C-methyl-D-erythritol 2-phosphate + ADP + H(+)</text>
        <dbReference type="Rhea" id="RHEA:18437"/>
        <dbReference type="ChEBI" id="CHEBI:15378"/>
        <dbReference type="ChEBI" id="CHEBI:30616"/>
        <dbReference type="ChEBI" id="CHEBI:57823"/>
        <dbReference type="ChEBI" id="CHEBI:57919"/>
        <dbReference type="ChEBI" id="CHEBI:456216"/>
        <dbReference type="EC" id="2.7.1.148"/>
    </reaction>
</comment>
<dbReference type="EMBL" id="VJMP01000014">
    <property type="protein sequence ID" value="TRL74798.1"/>
    <property type="molecule type" value="Genomic_DNA"/>
</dbReference>
<feature type="domain" description="GHMP kinase C-terminal" evidence="8">
    <location>
        <begin position="198"/>
        <end position="270"/>
    </location>
</feature>
<dbReference type="PANTHER" id="PTHR43527:SF2">
    <property type="entry name" value="4-DIPHOSPHOCYTIDYL-2-C-METHYL-D-ERYTHRITOL KINASE, CHLOROPLASTIC"/>
    <property type="match status" value="1"/>
</dbReference>
<protein>
    <recommendedName>
        <fullName evidence="6">Putative 4-diphosphocytidyl-2-C-methyl-D-erythritol kinase</fullName>
        <shortName evidence="6">CMK</shortName>
        <ecNumber evidence="6">2.7.1.148</ecNumber>
    </recommendedName>
    <alternativeName>
        <fullName evidence="6">4-(cytidine-5'-diphospho)-2-C-methyl-D-erythritol kinase</fullName>
    </alternativeName>
</protein>
<feature type="active site" evidence="6">
    <location>
        <position position="9"/>
    </location>
</feature>
<dbReference type="GO" id="GO:0016114">
    <property type="term" value="P:terpenoid biosynthetic process"/>
    <property type="evidence" value="ECO:0007669"/>
    <property type="project" value="UniProtKB-UniRule"/>
</dbReference>
<evidence type="ECO:0000256" key="1">
    <source>
        <dbReference type="ARBA" id="ARBA00009684"/>
    </source>
</evidence>
<dbReference type="InterPro" id="IPR036554">
    <property type="entry name" value="GHMP_kinase_C_sf"/>
</dbReference>
<evidence type="ECO:0000313" key="9">
    <source>
        <dbReference type="EMBL" id="TRL74798.1"/>
    </source>
</evidence>
<evidence type="ECO:0000256" key="3">
    <source>
        <dbReference type="ARBA" id="ARBA00022741"/>
    </source>
</evidence>
<dbReference type="InterPro" id="IPR006204">
    <property type="entry name" value="GHMP_kinase_N_dom"/>
</dbReference>
<dbReference type="InterPro" id="IPR004424">
    <property type="entry name" value="IspE"/>
</dbReference>
<comment type="similarity">
    <text evidence="1 6">Belongs to the GHMP kinase family. IspE subfamily.</text>
</comment>
<accession>A0A2A1K8H3</accession>
<evidence type="ECO:0000256" key="5">
    <source>
        <dbReference type="ARBA" id="ARBA00022840"/>
    </source>
</evidence>
<sequence length="282" mass="31201">MIYETAPAKINLTLDTLFKRDDGYHEIAMIMTTVDLNDRLSFQKRKDKKIVVDIEHNYVPNDHKNLAYRAAQLMMETYDLNEGVTITIDKDIPVSAGLAGGSADAAATMRGINRLFNLDKSLHELSDLGIQIGTDIPFCIYNRTAVCKGRGEKIRFLKKPPSAWVVLAKPNLGISSADVFKALDLDDAHHVDTEMCEKAIVEGDYKQLCESLSNRLEPVSMSMHPEIEKIKNNMLQCGADGALMSGSGPTVYGLAQKESQAKKIYNAVNGCCNEVYLVRLLG</sequence>
<feature type="domain" description="GHMP kinase N-terminal" evidence="7">
    <location>
        <begin position="65"/>
        <end position="142"/>
    </location>
</feature>
<dbReference type="SUPFAM" id="SSF55060">
    <property type="entry name" value="GHMP Kinase, C-terminal domain"/>
    <property type="match status" value="1"/>
</dbReference>
<dbReference type="GeneID" id="93781745"/>
<name>A0A2A1K8H3_STAHA</name>
<dbReference type="Gene3D" id="3.30.230.10">
    <property type="match status" value="1"/>
</dbReference>
<comment type="function">
    <text evidence="6">Catalyzes the phosphorylation of the position 2 hydroxy group of 4-diphosphocytidyl-2C-methyl-D-erythritol.</text>
</comment>
<dbReference type="Proteomes" id="UP000316594">
    <property type="component" value="Unassembled WGS sequence"/>
</dbReference>
<dbReference type="PIRSF" id="PIRSF010376">
    <property type="entry name" value="IspE"/>
    <property type="match status" value="1"/>
</dbReference>
<dbReference type="Gene3D" id="3.30.70.890">
    <property type="entry name" value="GHMP kinase, C-terminal domain"/>
    <property type="match status" value="1"/>
</dbReference>
<dbReference type="SUPFAM" id="SSF54211">
    <property type="entry name" value="Ribosomal protein S5 domain 2-like"/>
    <property type="match status" value="1"/>
</dbReference>
<dbReference type="HAMAP" id="MF_00061">
    <property type="entry name" value="IspE"/>
    <property type="match status" value="1"/>
</dbReference>
<dbReference type="Pfam" id="PF08544">
    <property type="entry name" value="GHMP_kinases_C"/>
    <property type="match status" value="1"/>
</dbReference>
<dbReference type="EC" id="2.7.1.148" evidence="6"/>
<evidence type="ECO:0000259" key="8">
    <source>
        <dbReference type="Pfam" id="PF08544"/>
    </source>
</evidence>
<gene>
    <name evidence="9" type="ORF">FNL11_11555</name>
</gene>
<dbReference type="AlphaFoldDB" id="A0A2A1K8H3"/>
<keyword evidence="2 6" id="KW-0808">Transferase</keyword>
<dbReference type="InterPro" id="IPR020568">
    <property type="entry name" value="Ribosomal_Su5_D2-typ_SF"/>
</dbReference>
<keyword evidence="4 6" id="KW-0418">Kinase</keyword>
<dbReference type="GO" id="GO:0005524">
    <property type="term" value="F:ATP binding"/>
    <property type="evidence" value="ECO:0007669"/>
    <property type="project" value="UniProtKB-UniRule"/>
</dbReference>
<dbReference type="Pfam" id="PF00288">
    <property type="entry name" value="GHMP_kinases_N"/>
    <property type="match status" value="1"/>
</dbReference>
<proteinExistence type="inferred from homology"/>
<keyword evidence="3 6" id="KW-0547">Nucleotide-binding</keyword>
<evidence type="ECO:0000259" key="7">
    <source>
        <dbReference type="Pfam" id="PF00288"/>
    </source>
</evidence>
<feature type="binding site" evidence="6">
    <location>
        <begin position="93"/>
        <end position="103"/>
    </location>
    <ligand>
        <name>ATP</name>
        <dbReference type="ChEBI" id="CHEBI:30616"/>
    </ligand>
</feature>
<keyword evidence="5 6" id="KW-0067">ATP-binding</keyword>
<comment type="caution">
    <text evidence="9">The sequence shown here is derived from an EMBL/GenBank/DDBJ whole genome shotgun (WGS) entry which is preliminary data.</text>
</comment>
<dbReference type="NCBIfam" id="TIGR00154">
    <property type="entry name" value="ispE"/>
    <property type="match status" value="1"/>
</dbReference>
<dbReference type="FunFam" id="3.30.230.10:FF:000029">
    <property type="entry name" value="4-diphosphocytidyl-2-C-methyl-D-erythritol kinase"/>
    <property type="match status" value="1"/>
</dbReference>
<dbReference type="GO" id="GO:0050515">
    <property type="term" value="F:4-(cytidine 5'-diphospho)-2-C-methyl-D-erythritol kinase activity"/>
    <property type="evidence" value="ECO:0007669"/>
    <property type="project" value="UniProtKB-UniRule"/>
</dbReference>
<reference evidence="9 10" key="1">
    <citation type="submission" date="2019-07" db="EMBL/GenBank/DDBJ databases">
        <title>Genome Sequencing and Assembly of Staphylococcus haemolyticus SDA2.</title>
        <authorList>
            <person name="Emmons C.B."/>
            <person name="Park C."/>
            <person name="Sevigny J.L."/>
            <person name="Andam C."/>
        </authorList>
    </citation>
    <scope>NUCLEOTIDE SEQUENCE [LARGE SCALE GENOMIC DNA]</scope>
    <source>
        <strain evidence="9 10">SDA2</strain>
    </source>
</reference>
<dbReference type="InterPro" id="IPR014721">
    <property type="entry name" value="Ribsml_uS5_D2-typ_fold_subgr"/>
</dbReference>
<evidence type="ECO:0000256" key="2">
    <source>
        <dbReference type="ARBA" id="ARBA00022679"/>
    </source>
</evidence>
<feature type="active site" evidence="6">
    <location>
        <position position="135"/>
    </location>
</feature>
<dbReference type="RefSeq" id="WP_037536996.1">
    <property type="nucleotide sequence ID" value="NZ_BKAY01000022.1"/>
</dbReference>
<evidence type="ECO:0000313" key="10">
    <source>
        <dbReference type="Proteomes" id="UP000316594"/>
    </source>
</evidence>
<evidence type="ECO:0000256" key="4">
    <source>
        <dbReference type="ARBA" id="ARBA00022777"/>
    </source>
</evidence>
<dbReference type="FunFam" id="3.30.70.890:FF:000006">
    <property type="entry name" value="4-diphosphocytidyl-2-C-methyl-D-erythritol kinase"/>
    <property type="match status" value="1"/>
</dbReference>
<evidence type="ECO:0000256" key="6">
    <source>
        <dbReference type="HAMAP-Rule" id="MF_00061"/>
    </source>
</evidence>
<dbReference type="PANTHER" id="PTHR43527">
    <property type="entry name" value="4-DIPHOSPHOCYTIDYL-2-C-METHYL-D-ERYTHRITOL KINASE, CHLOROPLASTIC"/>
    <property type="match status" value="1"/>
</dbReference>
<dbReference type="InterPro" id="IPR013750">
    <property type="entry name" value="GHMP_kinase_C_dom"/>
</dbReference>
<organism evidence="9 10">
    <name type="scientific">Staphylococcus haemolyticus</name>
    <dbReference type="NCBI Taxonomy" id="1283"/>
    <lineage>
        <taxon>Bacteria</taxon>
        <taxon>Bacillati</taxon>
        <taxon>Bacillota</taxon>
        <taxon>Bacilli</taxon>
        <taxon>Bacillales</taxon>
        <taxon>Staphylococcaceae</taxon>
        <taxon>Staphylococcus</taxon>
    </lineage>
</organism>